<proteinExistence type="predicted"/>
<evidence type="ECO:0000313" key="2">
    <source>
        <dbReference type="Proteomes" id="UP000009071"/>
    </source>
</evidence>
<organism evidence="1 2">
    <name type="scientific">Solidesulfovibrio magneticus (strain ATCC 700980 / DSM 13731 / RS-1)</name>
    <name type="common">Desulfovibrio magneticus</name>
    <dbReference type="NCBI Taxonomy" id="573370"/>
    <lineage>
        <taxon>Bacteria</taxon>
        <taxon>Pseudomonadati</taxon>
        <taxon>Thermodesulfobacteriota</taxon>
        <taxon>Desulfovibrionia</taxon>
        <taxon>Desulfovibrionales</taxon>
        <taxon>Desulfovibrionaceae</taxon>
        <taxon>Solidesulfovibrio</taxon>
    </lineage>
</organism>
<keyword evidence="2" id="KW-1185">Reference proteome</keyword>
<accession>C4XMC9</accession>
<dbReference type="EMBL" id="AP010904">
    <property type="protein sequence ID" value="BAH77254.1"/>
    <property type="molecule type" value="Genomic_DNA"/>
</dbReference>
<protein>
    <submittedName>
        <fullName evidence="1">Uncharacterized protein</fullName>
    </submittedName>
</protein>
<evidence type="ECO:0000313" key="1">
    <source>
        <dbReference type="EMBL" id="BAH77254.1"/>
    </source>
</evidence>
<dbReference type="KEGG" id="dma:DMR_37640"/>
<dbReference type="Proteomes" id="UP000009071">
    <property type="component" value="Chromosome"/>
</dbReference>
<dbReference type="AlphaFoldDB" id="C4XMC9"/>
<dbReference type="HOGENOM" id="CLU_2972026_0_0_7"/>
<name>C4XMC9_SOLM1</name>
<reference evidence="1 2" key="1">
    <citation type="journal article" date="2009" name="Genome Res.">
        <title>Whole genome sequence of Desulfovibrio magneticus strain RS-1 revealed common gene clusters in magnetotactic bacteria.</title>
        <authorList>
            <person name="Nakazawa H."/>
            <person name="Arakaki A."/>
            <person name="Narita-Yamada S."/>
            <person name="Yashiro I."/>
            <person name="Jinno K."/>
            <person name="Aoki N."/>
            <person name="Tsuruyama A."/>
            <person name="Okamura Y."/>
            <person name="Tanikawa S."/>
            <person name="Fujita N."/>
            <person name="Takeyama H."/>
            <person name="Matsunaga T."/>
        </authorList>
    </citation>
    <scope>NUCLEOTIDE SEQUENCE [LARGE SCALE GENOMIC DNA]</scope>
    <source>
        <strain evidence="2">ATCC 700980 / DSM 13731 / RS-1</strain>
    </source>
</reference>
<gene>
    <name evidence="1" type="ordered locus">DMR_37640</name>
</gene>
<sequence length="58" mass="6131">MSATQLAAVDTVVAAQLTAEPTVDTSLPTEEVALTAVFTAEATLEKKDFRLIWSPSHG</sequence>